<evidence type="ECO:0000256" key="1">
    <source>
        <dbReference type="SAM" id="MobiDB-lite"/>
    </source>
</evidence>
<name>A0A5B7GVU4_PORTR</name>
<feature type="region of interest" description="Disordered" evidence="1">
    <location>
        <begin position="1"/>
        <end position="44"/>
    </location>
</feature>
<evidence type="ECO:0000313" key="2">
    <source>
        <dbReference type="EMBL" id="MPC61766.1"/>
    </source>
</evidence>
<keyword evidence="3" id="KW-1185">Reference proteome</keyword>
<feature type="compositionally biased region" description="Polar residues" evidence="1">
    <location>
        <begin position="16"/>
        <end position="25"/>
    </location>
</feature>
<gene>
    <name evidence="2" type="ORF">E2C01_055842</name>
</gene>
<dbReference type="Proteomes" id="UP000324222">
    <property type="component" value="Unassembled WGS sequence"/>
</dbReference>
<evidence type="ECO:0000313" key="3">
    <source>
        <dbReference type="Proteomes" id="UP000324222"/>
    </source>
</evidence>
<dbReference type="EMBL" id="VSRR010018905">
    <property type="protein sequence ID" value="MPC61766.1"/>
    <property type="molecule type" value="Genomic_DNA"/>
</dbReference>
<protein>
    <submittedName>
        <fullName evidence="2">Uncharacterized protein</fullName>
    </submittedName>
</protein>
<reference evidence="2 3" key="1">
    <citation type="submission" date="2019-05" db="EMBL/GenBank/DDBJ databases">
        <title>Another draft genome of Portunus trituberculatus and its Hox gene families provides insights of decapod evolution.</title>
        <authorList>
            <person name="Jeong J.-H."/>
            <person name="Song I."/>
            <person name="Kim S."/>
            <person name="Choi T."/>
            <person name="Kim D."/>
            <person name="Ryu S."/>
            <person name="Kim W."/>
        </authorList>
    </citation>
    <scope>NUCLEOTIDE SEQUENCE [LARGE SCALE GENOMIC DNA]</scope>
    <source>
        <tissue evidence="2">Muscle</tissue>
    </source>
</reference>
<sequence>MPARHLSLDPAHPPISSLSSWTRHTQPGPKKAKTPMIPDQSRHNEVKRWTVGLCSAASWPTSPRLNVQQLYPGQQTLAH</sequence>
<proteinExistence type="predicted"/>
<organism evidence="2 3">
    <name type="scientific">Portunus trituberculatus</name>
    <name type="common">Swimming crab</name>
    <name type="synonym">Neptunus trituberculatus</name>
    <dbReference type="NCBI Taxonomy" id="210409"/>
    <lineage>
        <taxon>Eukaryota</taxon>
        <taxon>Metazoa</taxon>
        <taxon>Ecdysozoa</taxon>
        <taxon>Arthropoda</taxon>
        <taxon>Crustacea</taxon>
        <taxon>Multicrustacea</taxon>
        <taxon>Malacostraca</taxon>
        <taxon>Eumalacostraca</taxon>
        <taxon>Eucarida</taxon>
        <taxon>Decapoda</taxon>
        <taxon>Pleocyemata</taxon>
        <taxon>Brachyura</taxon>
        <taxon>Eubrachyura</taxon>
        <taxon>Portunoidea</taxon>
        <taxon>Portunidae</taxon>
        <taxon>Portuninae</taxon>
        <taxon>Portunus</taxon>
    </lineage>
</organism>
<accession>A0A5B7GVU4</accession>
<dbReference type="AlphaFoldDB" id="A0A5B7GVU4"/>
<comment type="caution">
    <text evidence="2">The sequence shown here is derived from an EMBL/GenBank/DDBJ whole genome shotgun (WGS) entry which is preliminary data.</text>
</comment>